<comment type="caution">
    <text evidence="3">The sequence shown here is derived from an EMBL/GenBank/DDBJ whole genome shotgun (WGS) entry which is preliminary data.</text>
</comment>
<feature type="domain" description="AAA+ ATPase" evidence="2">
    <location>
        <begin position="155"/>
        <end position="290"/>
    </location>
</feature>
<dbReference type="PANTHER" id="PTHR23076">
    <property type="entry name" value="METALLOPROTEASE M41 FTSH"/>
    <property type="match status" value="1"/>
</dbReference>
<protein>
    <submittedName>
        <fullName evidence="3">AAA family ATPase</fullName>
    </submittedName>
</protein>
<keyword evidence="1" id="KW-0067">ATP-binding</keyword>
<organism evidence="3 4">
    <name type="scientific">Methanothermococcus okinawensis</name>
    <dbReference type="NCBI Taxonomy" id="155863"/>
    <lineage>
        <taxon>Archaea</taxon>
        <taxon>Methanobacteriati</taxon>
        <taxon>Methanobacteriota</taxon>
        <taxon>Methanomada group</taxon>
        <taxon>Methanococci</taxon>
        <taxon>Methanococcales</taxon>
        <taxon>Methanococcaceae</taxon>
        <taxon>Methanothermococcus</taxon>
    </lineage>
</organism>
<sequence>MNRRINMNTIRLKPIISDNTKISNEIMALKYVIIEPVGFPIRINSENLKITIEDPTLFNVYAKEQWEGETVKEGDYLFDNTLIPDYAFKVISTYPMDGGIITRDTLFKLKTEGVCEDRPFKKVKFEEVIGQEGAKKKCKIIIKYLNNPEIFGEWAPKNILFYGPPGTGKTLLARALATETDVPLHLIKATELIGEHVGDGSKQIQKLYDRALNNRPCIIFIDELDAIALSRQYQSLRGDVSEVVNALLTELDGIHNNDGVVTIAATNNPDMLDNAIRSRFEEEIKFELPDDRERLRIMELYKKKMPLKIKGNLKKYVEKTKGMSGRDIKEKFLKPALHRAILEDKEYIDEKDLDAVLSELNKSKRETPLNLYG</sequence>
<dbReference type="InterPro" id="IPR057408">
    <property type="entry name" value="PRS2_C_AAA_lid"/>
</dbReference>
<dbReference type="SUPFAM" id="SSF52540">
    <property type="entry name" value="P-loop containing nucleoside triphosphate hydrolases"/>
    <property type="match status" value="1"/>
</dbReference>
<dbReference type="GO" id="GO:0004176">
    <property type="term" value="F:ATP-dependent peptidase activity"/>
    <property type="evidence" value="ECO:0007669"/>
    <property type="project" value="TreeGrafter"/>
</dbReference>
<keyword evidence="1" id="KW-0547">Nucleotide-binding</keyword>
<dbReference type="GO" id="GO:0006508">
    <property type="term" value="P:proteolysis"/>
    <property type="evidence" value="ECO:0007669"/>
    <property type="project" value="TreeGrafter"/>
</dbReference>
<dbReference type="Pfam" id="PF23902">
    <property type="entry name" value="AAA_lid_PRS2_C"/>
    <property type="match status" value="1"/>
</dbReference>
<dbReference type="AlphaFoldDB" id="A0A832YSW7"/>
<dbReference type="Pfam" id="PF23900">
    <property type="entry name" value="PRS2_N"/>
    <property type="match status" value="1"/>
</dbReference>
<dbReference type="Gene3D" id="1.10.8.60">
    <property type="match status" value="1"/>
</dbReference>
<proteinExistence type="inferred from homology"/>
<evidence type="ECO:0000256" key="1">
    <source>
        <dbReference type="RuleBase" id="RU003651"/>
    </source>
</evidence>
<evidence type="ECO:0000313" key="4">
    <source>
        <dbReference type="Proteomes" id="UP000605144"/>
    </source>
</evidence>
<dbReference type="GO" id="GO:0016887">
    <property type="term" value="F:ATP hydrolysis activity"/>
    <property type="evidence" value="ECO:0007669"/>
    <property type="project" value="InterPro"/>
</dbReference>
<dbReference type="InterPro" id="IPR027417">
    <property type="entry name" value="P-loop_NTPase"/>
</dbReference>
<dbReference type="Proteomes" id="UP000605144">
    <property type="component" value="Unassembled WGS sequence"/>
</dbReference>
<gene>
    <name evidence="3" type="ORF">EYG76_04505</name>
</gene>
<dbReference type="GO" id="GO:0005524">
    <property type="term" value="F:ATP binding"/>
    <property type="evidence" value="ECO:0007669"/>
    <property type="project" value="UniProtKB-KW"/>
</dbReference>
<reference evidence="3" key="1">
    <citation type="journal article" date="2020" name="ISME J.">
        <title>Gammaproteobacteria mediating utilization of methyl-, sulfur- and petroleum organic compounds in deep ocean hydrothermal plumes.</title>
        <authorList>
            <person name="Zhou Z."/>
            <person name="Liu Y."/>
            <person name="Pan J."/>
            <person name="Cron B.R."/>
            <person name="Toner B.M."/>
            <person name="Anantharaman K."/>
            <person name="Breier J.A."/>
            <person name="Dick G.J."/>
            <person name="Li M."/>
        </authorList>
    </citation>
    <scope>NUCLEOTIDE SEQUENCE</scope>
    <source>
        <strain evidence="3">SZUA-1385</strain>
    </source>
</reference>
<accession>A0A832YSW7</accession>
<dbReference type="InterPro" id="IPR003959">
    <property type="entry name" value="ATPase_AAA_core"/>
</dbReference>
<dbReference type="PROSITE" id="PS00674">
    <property type="entry name" value="AAA"/>
    <property type="match status" value="1"/>
</dbReference>
<name>A0A832YSW7_9EURY</name>
<dbReference type="InterPro" id="IPR057405">
    <property type="entry name" value="PRS2-like_N"/>
</dbReference>
<dbReference type="EMBL" id="DQSV01000089">
    <property type="protein sequence ID" value="HIP17540.1"/>
    <property type="molecule type" value="Genomic_DNA"/>
</dbReference>
<dbReference type="InterPro" id="IPR003593">
    <property type="entry name" value="AAA+_ATPase"/>
</dbReference>
<evidence type="ECO:0000259" key="2">
    <source>
        <dbReference type="SMART" id="SM00382"/>
    </source>
</evidence>
<dbReference type="InterPro" id="IPR003960">
    <property type="entry name" value="ATPase_AAA_CS"/>
</dbReference>
<dbReference type="Gene3D" id="3.40.50.300">
    <property type="entry name" value="P-loop containing nucleotide triphosphate hydrolases"/>
    <property type="match status" value="1"/>
</dbReference>
<comment type="similarity">
    <text evidence="1">Belongs to the AAA ATPase family.</text>
</comment>
<dbReference type="Pfam" id="PF00004">
    <property type="entry name" value="AAA"/>
    <property type="match status" value="1"/>
</dbReference>
<dbReference type="SMART" id="SM00382">
    <property type="entry name" value="AAA"/>
    <property type="match status" value="1"/>
</dbReference>
<dbReference type="CDD" id="cd19481">
    <property type="entry name" value="RecA-like_protease"/>
    <property type="match status" value="1"/>
</dbReference>
<evidence type="ECO:0000313" key="3">
    <source>
        <dbReference type="EMBL" id="HIP17540.1"/>
    </source>
</evidence>
<dbReference type="PANTHER" id="PTHR23076:SF97">
    <property type="entry name" value="ATP-DEPENDENT ZINC METALLOPROTEASE YME1L1"/>
    <property type="match status" value="1"/>
</dbReference>